<organism evidence="2 3">
    <name type="scientific">Cirrhinus mrigala</name>
    <name type="common">Mrigala</name>
    <dbReference type="NCBI Taxonomy" id="683832"/>
    <lineage>
        <taxon>Eukaryota</taxon>
        <taxon>Metazoa</taxon>
        <taxon>Chordata</taxon>
        <taxon>Craniata</taxon>
        <taxon>Vertebrata</taxon>
        <taxon>Euteleostomi</taxon>
        <taxon>Actinopterygii</taxon>
        <taxon>Neopterygii</taxon>
        <taxon>Teleostei</taxon>
        <taxon>Ostariophysi</taxon>
        <taxon>Cypriniformes</taxon>
        <taxon>Cyprinidae</taxon>
        <taxon>Labeoninae</taxon>
        <taxon>Labeonini</taxon>
        <taxon>Cirrhinus</taxon>
    </lineage>
</organism>
<name>A0ABD0QIT6_CIRMR</name>
<feature type="compositionally biased region" description="Low complexity" evidence="1">
    <location>
        <begin position="20"/>
        <end position="35"/>
    </location>
</feature>
<evidence type="ECO:0000313" key="2">
    <source>
        <dbReference type="EMBL" id="KAL0185613.1"/>
    </source>
</evidence>
<feature type="region of interest" description="Disordered" evidence="1">
    <location>
        <begin position="123"/>
        <end position="193"/>
    </location>
</feature>
<reference evidence="2 3" key="1">
    <citation type="submission" date="2024-05" db="EMBL/GenBank/DDBJ databases">
        <title>Genome sequencing and assembly of Indian major carp, Cirrhinus mrigala (Hamilton, 1822).</title>
        <authorList>
            <person name="Mohindra V."/>
            <person name="Chowdhury L.M."/>
            <person name="Lal K."/>
            <person name="Jena J.K."/>
        </authorList>
    </citation>
    <scope>NUCLEOTIDE SEQUENCE [LARGE SCALE GENOMIC DNA]</scope>
    <source>
        <strain evidence="2">CM1030</strain>
        <tissue evidence="2">Blood</tissue>
    </source>
</reference>
<feature type="non-terminal residue" evidence="2">
    <location>
        <position position="1"/>
    </location>
</feature>
<comment type="caution">
    <text evidence="2">The sequence shown here is derived from an EMBL/GenBank/DDBJ whole genome shotgun (WGS) entry which is preliminary data.</text>
</comment>
<evidence type="ECO:0000256" key="1">
    <source>
        <dbReference type="SAM" id="MobiDB-lite"/>
    </source>
</evidence>
<dbReference type="AlphaFoldDB" id="A0ABD0QIT6"/>
<dbReference type="EMBL" id="JAMKFB020000008">
    <property type="protein sequence ID" value="KAL0185613.1"/>
    <property type="molecule type" value="Genomic_DNA"/>
</dbReference>
<dbReference type="Proteomes" id="UP001529510">
    <property type="component" value="Unassembled WGS sequence"/>
</dbReference>
<evidence type="ECO:0000313" key="3">
    <source>
        <dbReference type="Proteomes" id="UP001529510"/>
    </source>
</evidence>
<feature type="compositionally biased region" description="Polar residues" evidence="1">
    <location>
        <begin position="136"/>
        <end position="151"/>
    </location>
</feature>
<proteinExistence type="predicted"/>
<feature type="compositionally biased region" description="Basic and acidic residues" evidence="1">
    <location>
        <begin position="164"/>
        <end position="182"/>
    </location>
</feature>
<sequence>AARHESSSVNELIGSHEQLRFLLRPPSPSSSQIPRDQSEMTDVFRNSRSGNLLLVPSSVNARRHSDTSVGPSSETKGEEPASMARQGRRLSLNPAAHQPPSPCQACLSLFLFGTCADRRHSPFTLPHVSGVRRGSFSETSDLSQLNKSLESITGHKHQPASPMKPERGQYRPTRSHSDEGHTPEPPCNELTTRRRASFCAGERSLVDA</sequence>
<feature type="region of interest" description="Disordered" evidence="1">
    <location>
        <begin position="1"/>
        <end position="87"/>
    </location>
</feature>
<gene>
    <name evidence="2" type="ORF">M9458_017283</name>
</gene>
<accession>A0ABD0QIT6</accession>
<feature type="non-terminal residue" evidence="2">
    <location>
        <position position="208"/>
    </location>
</feature>
<keyword evidence="3" id="KW-1185">Reference proteome</keyword>
<protein>
    <submittedName>
        <fullName evidence="2">Uncharacterized protein</fullName>
    </submittedName>
</protein>